<sequence>MSEAESGRAALGAGRGVWAPGRWLLGSGLPGCDSGRLGADSGRMGVQLFCCNFPRMIWSSVAQDIPNLVNKGHDGKTDQHHRRLDFGSHACHSYNNWTQALAPFNFSTFQLICLIKAAIDSGLLINNPEPHQLKLLGVEAPHWI</sequence>
<comment type="caution">
    <text evidence="1">The sequence shown here is derived from an EMBL/GenBank/DDBJ whole genome shotgun (WGS) entry which is preliminary data.</text>
</comment>
<reference evidence="1 2" key="1">
    <citation type="journal article" date="2023" name="Plants (Basel)">
        <title>Bridging the Gap: Combining Genomics and Transcriptomics Approaches to Understand Stylosanthes scabra, an Orphan Legume from the Brazilian Caatinga.</title>
        <authorList>
            <person name="Ferreira-Neto J.R.C."/>
            <person name="da Silva M.D."/>
            <person name="Binneck E."/>
            <person name="de Melo N.F."/>
            <person name="da Silva R.H."/>
            <person name="de Melo A.L.T.M."/>
            <person name="Pandolfi V."/>
            <person name="Bustamante F.O."/>
            <person name="Brasileiro-Vidal A.C."/>
            <person name="Benko-Iseppon A.M."/>
        </authorList>
    </citation>
    <scope>NUCLEOTIDE SEQUENCE [LARGE SCALE GENOMIC DNA]</scope>
    <source>
        <tissue evidence="1">Leaves</tissue>
    </source>
</reference>
<proteinExistence type="predicted"/>
<gene>
    <name evidence="1" type="ORF">PIB30_030332</name>
</gene>
<evidence type="ECO:0000313" key="1">
    <source>
        <dbReference type="EMBL" id="MED6145994.1"/>
    </source>
</evidence>
<protein>
    <submittedName>
        <fullName evidence="1">Uncharacterized protein</fullName>
    </submittedName>
</protein>
<evidence type="ECO:0000313" key="2">
    <source>
        <dbReference type="Proteomes" id="UP001341840"/>
    </source>
</evidence>
<keyword evidence="2" id="KW-1185">Reference proteome</keyword>
<dbReference type="EMBL" id="JASCZI010090747">
    <property type="protein sequence ID" value="MED6145994.1"/>
    <property type="molecule type" value="Genomic_DNA"/>
</dbReference>
<name>A0ABU6TBT3_9FABA</name>
<dbReference type="Proteomes" id="UP001341840">
    <property type="component" value="Unassembled WGS sequence"/>
</dbReference>
<accession>A0ABU6TBT3</accession>
<organism evidence="1 2">
    <name type="scientific">Stylosanthes scabra</name>
    <dbReference type="NCBI Taxonomy" id="79078"/>
    <lineage>
        <taxon>Eukaryota</taxon>
        <taxon>Viridiplantae</taxon>
        <taxon>Streptophyta</taxon>
        <taxon>Embryophyta</taxon>
        <taxon>Tracheophyta</taxon>
        <taxon>Spermatophyta</taxon>
        <taxon>Magnoliopsida</taxon>
        <taxon>eudicotyledons</taxon>
        <taxon>Gunneridae</taxon>
        <taxon>Pentapetalae</taxon>
        <taxon>rosids</taxon>
        <taxon>fabids</taxon>
        <taxon>Fabales</taxon>
        <taxon>Fabaceae</taxon>
        <taxon>Papilionoideae</taxon>
        <taxon>50 kb inversion clade</taxon>
        <taxon>dalbergioids sensu lato</taxon>
        <taxon>Dalbergieae</taxon>
        <taxon>Pterocarpus clade</taxon>
        <taxon>Stylosanthes</taxon>
    </lineage>
</organism>